<feature type="region of interest" description="Disordered" evidence="1">
    <location>
        <begin position="34"/>
        <end position="65"/>
    </location>
</feature>
<protein>
    <submittedName>
        <fullName evidence="2">Uncharacterized protein</fullName>
    </submittedName>
</protein>
<accession>A0AAV8XCX1</accession>
<gene>
    <name evidence="2" type="ORF">NQ314_012134</name>
</gene>
<dbReference type="AlphaFoldDB" id="A0AAV8XCX1"/>
<feature type="compositionally biased region" description="Basic and acidic residues" evidence="1">
    <location>
        <begin position="48"/>
        <end position="65"/>
    </location>
</feature>
<evidence type="ECO:0000313" key="2">
    <source>
        <dbReference type="EMBL" id="KAJ8936870.1"/>
    </source>
</evidence>
<sequence length="65" mass="7529">MRDYVEQCLLQIDNMIRESTVVEYDLQNETACENEIRPGEFTPPPAKNQEHEAALTPTDVHDVHF</sequence>
<organism evidence="2 3">
    <name type="scientific">Rhamnusium bicolor</name>
    <dbReference type="NCBI Taxonomy" id="1586634"/>
    <lineage>
        <taxon>Eukaryota</taxon>
        <taxon>Metazoa</taxon>
        <taxon>Ecdysozoa</taxon>
        <taxon>Arthropoda</taxon>
        <taxon>Hexapoda</taxon>
        <taxon>Insecta</taxon>
        <taxon>Pterygota</taxon>
        <taxon>Neoptera</taxon>
        <taxon>Endopterygota</taxon>
        <taxon>Coleoptera</taxon>
        <taxon>Polyphaga</taxon>
        <taxon>Cucujiformia</taxon>
        <taxon>Chrysomeloidea</taxon>
        <taxon>Cerambycidae</taxon>
        <taxon>Lepturinae</taxon>
        <taxon>Rhagiini</taxon>
        <taxon>Rhamnusium</taxon>
    </lineage>
</organism>
<comment type="caution">
    <text evidence="2">The sequence shown here is derived from an EMBL/GenBank/DDBJ whole genome shotgun (WGS) entry which is preliminary data.</text>
</comment>
<dbReference type="EMBL" id="JANEYF010003368">
    <property type="protein sequence ID" value="KAJ8936870.1"/>
    <property type="molecule type" value="Genomic_DNA"/>
</dbReference>
<name>A0AAV8XCX1_9CUCU</name>
<dbReference type="Proteomes" id="UP001162156">
    <property type="component" value="Unassembled WGS sequence"/>
</dbReference>
<evidence type="ECO:0000256" key="1">
    <source>
        <dbReference type="SAM" id="MobiDB-lite"/>
    </source>
</evidence>
<evidence type="ECO:0000313" key="3">
    <source>
        <dbReference type="Proteomes" id="UP001162156"/>
    </source>
</evidence>
<proteinExistence type="predicted"/>
<reference evidence="2" key="1">
    <citation type="journal article" date="2023" name="Insect Mol. Biol.">
        <title>Genome sequencing provides insights into the evolution of gene families encoding plant cell wall-degrading enzymes in longhorned beetles.</title>
        <authorList>
            <person name="Shin N.R."/>
            <person name="Okamura Y."/>
            <person name="Kirsch R."/>
            <person name="Pauchet Y."/>
        </authorList>
    </citation>
    <scope>NUCLEOTIDE SEQUENCE</scope>
    <source>
        <strain evidence="2">RBIC_L_NR</strain>
    </source>
</reference>
<keyword evidence="3" id="KW-1185">Reference proteome</keyword>